<name>A0A8S1QJS5_PARPR</name>
<dbReference type="AlphaFoldDB" id="A0A8S1QJS5"/>
<gene>
    <name evidence="1" type="ORF">PPRIM_AZ9-3.1.T1620017</name>
</gene>
<reference evidence="1" key="1">
    <citation type="submission" date="2021-01" db="EMBL/GenBank/DDBJ databases">
        <authorList>
            <consortium name="Genoscope - CEA"/>
            <person name="William W."/>
        </authorList>
    </citation>
    <scope>NUCLEOTIDE SEQUENCE</scope>
</reference>
<accession>A0A8S1QJS5</accession>
<dbReference type="EMBL" id="CAJJDM010000169">
    <property type="protein sequence ID" value="CAD8114917.1"/>
    <property type="molecule type" value="Genomic_DNA"/>
</dbReference>
<evidence type="ECO:0000313" key="1">
    <source>
        <dbReference type="EMBL" id="CAD8114917.1"/>
    </source>
</evidence>
<dbReference type="Proteomes" id="UP000688137">
    <property type="component" value="Unassembled WGS sequence"/>
</dbReference>
<dbReference type="OMA" id="DQVELIY"/>
<sequence length="114" mass="13732">MGAQFRLRSLQQENMSLESTRKQCQTRRNTNLKKRFQTEQMTVLSKIELSHHGKDQVELIYESYPVIQERITRTNKKVQQRLNVQSPQFKMYQQTSKTISFHQVKRILQTYINQ</sequence>
<organism evidence="1 2">
    <name type="scientific">Paramecium primaurelia</name>
    <dbReference type="NCBI Taxonomy" id="5886"/>
    <lineage>
        <taxon>Eukaryota</taxon>
        <taxon>Sar</taxon>
        <taxon>Alveolata</taxon>
        <taxon>Ciliophora</taxon>
        <taxon>Intramacronucleata</taxon>
        <taxon>Oligohymenophorea</taxon>
        <taxon>Peniculida</taxon>
        <taxon>Parameciidae</taxon>
        <taxon>Paramecium</taxon>
    </lineage>
</organism>
<protein>
    <submittedName>
        <fullName evidence="1">Uncharacterized protein</fullName>
    </submittedName>
</protein>
<comment type="caution">
    <text evidence="1">The sequence shown here is derived from an EMBL/GenBank/DDBJ whole genome shotgun (WGS) entry which is preliminary data.</text>
</comment>
<keyword evidence="2" id="KW-1185">Reference proteome</keyword>
<evidence type="ECO:0000313" key="2">
    <source>
        <dbReference type="Proteomes" id="UP000688137"/>
    </source>
</evidence>
<proteinExistence type="predicted"/>